<proteinExistence type="predicted"/>
<dbReference type="EMBL" id="NBAG03000518">
    <property type="protein sequence ID" value="PNI17869.1"/>
    <property type="molecule type" value="Genomic_DNA"/>
</dbReference>
<feature type="domain" description="C2H2-type" evidence="7">
    <location>
        <begin position="75"/>
        <end position="102"/>
    </location>
</feature>
<evidence type="ECO:0000256" key="3">
    <source>
        <dbReference type="ARBA" id="ARBA00022771"/>
    </source>
</evidence>
<name>A0A2J8J534_PANTR</name>
<evidence type="ECO:0000256" key="6">
    <source>
        <dbReference type="SAM" id="MobiDB-lite"/>
    </source>
</evidence>
<keyword evidence="3 5" id="KW-0863">Zinc-finger</keyword>
<dbReference type="FunFam" id="3.30.160.60:FF:002082">
    <property type="entry name" value="Zinc finger protein 646"/>
    <property type="match status" value="1"/>
</dbReference>
<keyword evidence="1" id="KW-0479">Metal-binding</keyword>
<dbReference type="AlphaFoldDB" id="A0A2J8J534"/>
<reference evidence="8 9" key="1">
    <citation type="submission" date="2017-12" db="EMBL/GenBank/DDBJ databases">
        <title>High-resolution comparative analysis of great ape genomes.</title>
        <authorList>
            <person name="Pollen A."/>
            <person name="Hastie A."/>
            <person name="Hormozdiari F."/>
            <person name="Dougherty M."/>
            <person name="Liu R."/>
            <person name="Chaisson M."/>
            <person name="Hoppe E."/>
            <person name="Hill C."/>
            <person name="Pang A."/>
            <person name="Hillier L."/>
            <person name="Baker C."/>
            <person name="Armstrong J."/>
            <person name="Shendure J."/>
            <person name="Paten B."/>
            <person name="Wilson R."/>
            <person name="Chao H."/>
            <person name="Schneider V."/>
            <person name="Ventura M."/>
            <person name="Kronenberg Z."/>
            <person name="Murali S."/>
            <person name="Gordon D."/>
            <person name="Cantsilieris S."/>
            <person name="Munson K."/>
            <person name="Nelson B."/>
            <person name="Raja A."/>
            <person name="Underwood J."/>
            <person name="Diekhans M."/>
            <person name="Fiddes I."/>
            <person name="Haussler D."/>
            <person name="Eichler E."/>
        </authorList>
    </citation>
    <scope>NUCLEOTIDE SEQUENCE [LARGE SCALE GENOMIC DNA]</scope>
    <source>
        <strain evidence="8">Yerkes chimp pedigree #C0471</strain>
    </source>
</reference>
<dbReference type="PROSITE" id="PS00028">
    <property type="entry name" value="ZINC_FINGER_C2H2_1"/>
    <property type="match status" value="2"/>
</dbReference>
<dbReference type="PROSITE" id="PS50157">
    <property type="entry name" value="ZINC_FINGER_C2H2_2"/>
    <property type="match status" value="3"/>
</dbReference>
<dbReference type="Proteomes" id="UP000236370">
    <property type="component" value="Unassembled WGS sequence"/>
</dbReference>
<comment type="caution">
    <text evidence="8">The sequence shown here is derived from an EMBL/GenBank/DDBJ whole genome shotgun (WGS) entry which is preliminary data.</text>
</comment>
<feature type="domain" description="C2H2-type" evidence="7">
    <location>
        <begin position="8"/>
        <end position="36"/>
    </location>
</feature>
<dbReference type="SUPFAM" id="SSF57667">
    <property type="entry name" value="beta-beta-alpha zinc fingers"/>
    <property type="match status" value="1"/>
</dbReference>
<organism evidence="8 9">
    <name type="scientific">Pan troglodytes</name>
    <name type="common">Chimpanzee</name>
    <dbReference type="NCBI Taxonomy" id="9598"/>
    <lineage>
        <taxon>Eukaryota</taxon>
        <taxon>Metazoa</taxon>
        <taxon>Chordata</taxon>
        <taxon>Craniata</taxon>
        <taxon>Vertebrata</taxon>
        <taxon>Euteleostomi</taxon>
        <taxon>Mammalia</taxon>
        <taxon>Eutheria</taxon>
        <taxon>Euarchontoglires</taxon>
        <taxon>Primates</taxon>
        <taxon>Haplorrhini</taxon>
        <taxon>Catarrhini</taxon>
        <taxon>Hominidae</taxon>
        <taxon>Pan</taxon>
    </lineage>
</organism>
<dbReference type="InterPro" id="IPR013087">
    <property type="entry name" value="Znf_C2H2_type"/>
</dbReference>
<dbReference type="InterPro" id="IPR036236">
    <property type="entry name" value="Znf_C2H2_sf"/>
</dbReference>
<sequence>MEDTPPSLSCSDCQRHFPSLPELSRHRELLHPSPNQDSEEADSIPRPYRCQQCGRGYRHPGSLVNHRRTHETGLFPCTTCGKDFSNPMALKSHMRTHAPEGRRRHRPPRPKEATPHLQGETVSTDSWGQRLGSSEGWENQTKHTEETPDCESVPDPRAASGTWEDLPTRQREGLASHPGPEDGADGWGPSTNSARAPPLPIPASSLLSNLEQYLAESVVNFTGGQEPTQSPPAEEERRYK</sequence>
<dbReference type="GO" id="GO:0008270">
    <property type="term" value="F:zinc ion binding"/>
    <property type="evidence" value="ECO:0007669"/>
    <property type="project" value="UniProtKB-KW"/>
</dbReference>
<evidence type="ECO:0000256" key="5">
    <source>
        <dbReference type="PROSITE-ProRule" id="PRU00042"/>
    </source>
</evidence>
<dbReference type="FunFam" id="3.30.160.60:FF:001348">
    <property type="entry name" value="Zinc finger protein 646"/>
    <property type="match status" value="1"/>
</dbReference>
<dbReference type="PANTHER" id="PTHR24409">
    <property type="entry name" value="ZINC FINGER PROTEIN 142"/>
    <property type="match status" value="1"/>
</dbReference>
<evidence type="ECO:0000256" key="4">
    <source>
        <dbReference type="ARBA" id="ARBA00022833"/>
    </source>
</evidence>
<evidence type="ECO:0000256" key="2">
    <source>
        <dbReference type="ARBA" id="ARBA00022737"/>
    </source>
</evidence>
<keyword evidence="4" id="KW-0862">Zinc</keyword>
<dbReference type="Pfam" id="PF00096">
    <property type="entry name" value="zf-C2H2"/>
    <property type="match status" value="2"/>
</dbReference>
<evidence type="ECO:0000256" key="1">
    <source>
        <dbReference type="ARBA" id="ARBA00022723"/>
    </source>
</evidence>
<dbReference type="PANTHER" id="PTHR24409:SF295">
    <property type="entry name" value="AZ2-RELATED"/>
    <property type="match status" value="1"/>
</dbReference>
<feature type="non-terminal residue" evidence="8">
    <location>
        <position position="240"/>
    </location>
</feature>
<dbReference type="SMART" id="SM00355">
    <property type="entry name" value="ZnF_C2H2"/>
    <property type="match status" value="3"/>
</dbReference>
<feature type="region of interest" description="Disordered" evidence="6">
    <location>
        <begin position="25"/>
        <end position="48"/>
    </location>
</feature>
<gene>
    <name evidence="8" type="ORF">CK820_G0050568</name>
</gene>
<feature type="compositionally biased region" description="Basic residues" evidence="6">
    <location>
        <begin position="94"/>
        <end position="108"/>
    </location>
</feature>
<keyword evidence="2" id="KW-0677">Repeat</keyword>
<evidence type="ECO:0000313" key="9">
    <source>
        <dbReference type="Proteomes" id="UP000236370"/>
    </source>
</evidence>
<dbReference type="SMR" id="A0A2J8J534"/>
<feature type="region of interest" description="Disordered" evidence="6">
    <location>
        <begin position="94"/>
        <end position="203"/>
    </location>
</feature>
<evidence type="ECO:0000313" key="8">
    <source>
        <dbReference type="EMBL" id="PNI17869.1"/>
    </source>
</evidence>
<feature type="region of interest" description="Disordered" evidence="6">
    <location>
        <begin position="220"/>
        <end position="240"/>
    </location>
</feature>
<feature type="domain" description="C2H2-type" evidence="7">
    <location>
        <begin position="48"/>
        <end position="70"/>
    </location>
</feature>
<evidence type="ECO:0000259" key="7">
    <source>
        <dbReference type="PROSITE" id="PS50157"/>
    </source>
</evidence>
<protein>
    <submittedName>
        <fullName evidence="8">ZNF646 isoform 3</fullName>
    </submittedName>
</protein>
<accession>A0A2J8J534</accession>
<dbReference type="Gene3D" id="3.30.160.60">
    <property type="entry name" value="Classic Zinc Finger"/>
    <property type="match status" value="2"/>
</dbReference>